<reference evidence="6 7" key="1">
    <citation type="journal article" date="2020" name="Cell">
        <title>Large-Scale Comparative Analyses of Tick Genomes Elucidate Their Genetic Diversity and Vector Capacities.</title>
        <authorList>
            <consortium name="Tick Genome and Microbiome Consortium (TIGMIC)"/>
            <person name="Jia N."/>
            <person name="Wang J."/>
            <person name="Shi W."/>
            <person name="Du L."/>
            <person name="Sun Y."/>
            <person name="Zhan W."/>
            <person name="Jiang J.F."/>
            <person name="Wang Q."/>
            <person name="Zhang B."/>
            <person name="Ji P."/>
            <person name="Bell-Sakyi L."/>
            <person name="Cui X.M."/>
            <person name="Yuan T.T."/>
            <person name="Jiang B.G."/>
            <person name="Yang W.F."/>
            <person name="Lam T.T."/>
            <person name="Chang Q.C."/>
            <person name="Ding S.J."/>
            <person name="Wang X.J."/>
            <person name="Zhu J.G."/>
            <person name="Ruan X.D."/>
            <person name="Zhao L."/>
            <person name="Wei J.T."/>
            <person name="Ye R.Z."/>
            <person name="Que T.C."/>
            <person name="Du C.H."/>
            <person name="Zhou Y.H."/>
            <person name="Cheng J.X."/>
            <person name="Dai P.F."/>
            <person name="Guo W.B."/>
            <person name="Han X.H."/>
            <person name="Huang E.J."/>
            <person name="Li L.F."/>
            <person name="Wei W."/>
            <person name="Gao Y.C."/>
            <person name="Liu J.Z."/>
            <person name="Shao H.Z."/>
            <person name="Wang X."/>
            <person name="Wang C.C."/>
            <person name="Yang T.C."/>
            <person name="Huo Q.B."/>
            <person name="Li W."/>
            <person name="Chen H.Y."/>
            <person name="Chen S.E."/>
            <person name="Zhou L.G."/>
            <person name="Ni X.B."/>
            <person name="Tian J.H."/>
            <person name="Sheng Y."/>
            <person name="Liu T."/>
            <person name="Pan Y.S."/>
            <person name="Xia L.Y."/>
            <person name="Li J."/>
            <person name="Zhao F."/>
            <person name="Cao W.C."/>
        </authorList>
    </citation>
    <scope>NUCLEOTIDE SEQUENCE [LARGE SCALE GENOMIC DNA]</scope>
    <source>
        <strain evidence="6">HaeL-2018</strain>
    </source>
</reference>
<evidence type="ECO:0000313" key="6">
    <source>
        <dbReference type="EMBL" id="KAH9366436.1"/>
    </source>
</evidence>
<dbReference type="OrthoDB" id="7873042at2759"/>
<dbReference type="Pfam" id="PF05605">
    <property type="entry name" value="zf-Di19"/>
    <property type="match status" value="1"/>
</dbReference>
<dbReference type="PANTHER" id="PTHR12268:SF13">
    <property type="entry name" value="E3 UBIQUITIN-PROTEIN LIGASE KCMF1"/>
    <property type="match status" value="1"/>
</dbReference>
<evidence type="ECO:0000256" key="1">
    <source>
        <dbReference type="ARBA" id="ARBA00000900"/>
    </source>
</evidence>
<dbReference type="EMBL" id="JABSTR010000004">
    <property type="protein sequence ID" value="KAH9366436.1"/>
    <property type="molecule type" value="Genomic_DNA"/>
</dbReference>
<feature type="region of interest" description="Disordered" evidence="4">
    <location>
        <begin position="373"/>
        <end position="439"/>
    </location>
</feature>
<dbReference type="InterPro" id="IPR050774">
    <property type="entry name" value="KCMF1/Dystrophin"/>
</dbReference>
<dbReference type="AlphaFoldDB" id="A0A9J6FWK1"/>
<protein>
    <recommendedName>
        <fullName evidence="2">RING-type E3 ubiquitin transferase</fullName>
        <ecNumber evidence="2">2.3.2.27</ecNumber>
    </recommendedName>
</protein>
<dbReference type="GO" id="GO:0045202">
    <property type="term" value="C:synapse"/>
    <property type="evidence" value="ECO:0007669"/>
    <property type="project" value="GOC"/>
</dbReference>
<feature type="compositionally biased region" description="Polar residues" evidence="4">
    <location>
        <begin position="330"/>
        <end position="351"/>
    </location>
</feature>
<feature type="region of interest" description="Disordered" evidence="4">
    <location>
        <begin position="138"/>
        <end position="187"/>
    </location>
</feature>
<comment type="catalytic activity">
    <reaction evidence="1">
        <text>S-ubiquitinyl-[E2 ubiquitin-conjugating enzyme]-L-cysteine + [acceptor protein]-L-lysine = [E2 ubiquitin-conjugating enzyme]-L-cysteine + N(6)-ubiquitinyl-[acceptor protein]-L-lysine.</text>
        <dbReference type="EC" id="2.3.2.27"/>
    </reaction>
</comment>
<dbReference type="VEuPathDB" id="VectorBase:HLOH_064604"/>
<evidence type="ECO:0000313" key="7">
    <source>
        <dbReference type="Proteomes" id="UP000821853"/>
    </source>
</evidence>
<dbReference type="GO" id="GO:0061630">
    <property type="term" value="F:ubiquitin protein ligase activity"/>
    <property type="evidence" value="ECO:0007669"/>
    <property type="project" value="UniProtKB-EC"/>
</dbReference>
<dbReference type="InterPro" id="IPR008598">
    <property type="entry name" value="Di19_Zn-bd"/>
</dbReference>
<proteinExistence type="predicted"/>
<name>A0A9J6FWK1_HAELO</name>
<keyword evidence="3" id="KW-0808">Transferase</keyword>
<evidence type="ECO:0000256" key="2">
    <source>
        <dbReference type="ARBA" id="ARBA00012483"/>
    </source>
</evidence>
<dbReference type="PANTHER" id="PTHR12268">
    <property type="entry name" value="E3 UBIQUITIN-PROTEIN LIGASE KCMF1"/>
    <property type="match status" value="1"/>
</dbReference>
<feature type="compositionally biased region" description="Polar residues" evidence="4">
    <location>
        <begin position="172"/>
        <end position="187"/>
    </location>
</feature>
<accession>A0A9J6FWK1</accession>
<feature type="compositionally biased region" description="Low complexity" evidence="4">
    <location>
        <begin position="400"/>
        <end position="421"/>
    </location>
</feature>
<evidence type="ECO:0000256" key="3">
    <source>
        <dbReference type="ARBA" id="ARBA00022679"/>
    </source>
</evidence>
<feature type="domain" description="Di19 zinc-binding" evidence="5">
    <location>
        <begin position="54"/>
        <end position="114"/>
    </location>
</feature>
<comment type="caution">
    <text evidence="6">The sequence shown here is derived from an EMBL/GenBank/DDBJ whole genome shotgun (WGS) entry which is preliminary data.</text>
</comment>
<gene>
    <name evidence="6" type="ORF">HPB48_016572</name>
</gene>
<keyword evidence="7" id="KW-1185">Reference proteome</keyword>
<dbReference type="GO" id="GO:0099536">
    <property type="term" value="P:synaptic signaling"/>
    <property type="evidence" value="ECO:0007669"/>
    <property type="project" value="TreeGrafter"/>
</dbReference>
<evidence type="ECO:0000259" key="5">
    <source>
        <dbReference type="Pfam" id="PF05605"/>
    </source>
</evidence>
<dbReference type="GO" id="GO:0005886">
    <property type="term" value="C:plasma membrane"/>
    <property type="evidence" value="ECO:0007669"/>
    <property type="project" value="TreeGrafter"/>
</dbReference>
<dbReference type="EC" id="2.3.2.27" evidence="2"/>
<evidence type="ECO:0000256" key="4">
    <source>
        <dbReference type="SAM" id="MobiDB-lite"/>
    </source>
</evidence>
<feature type="compositionally biased region" description="Polar residues" evidence="4">
    <location>
        <begin position="373"/>
        <end position="387"/>
    </location>
</feature>
<feature type="region of interest" description="Disordered" evidence="4">
    <location>
        <begin position="327"/>
        <end position="361"/>
    </location>
</feature>
<organism evidence="6 7">
    <name type="scientific">Haemaphysalis longicornis</name>
    <name type="common">Bush tick</name>
    <dbReference type="NCBI Taxonomy" id="44386"/>
    <lineage>
        <taxon>Eukaryota</taxon>
        <taxon>Metazoa</taxon>
        <taxon>Ecdysozoa</taxon>
        <taxon>Arthropoda</taxon>
        <taxon>Chelicerata</taxon>
        <taxon>Arachnida</taxon>
        <taxon>Acari</taxon>
        <taxon>Parasitiformes</taxon>
        <taxon>Ixodida</taxon>
        <taxon>Ixodoidea</taxon>
        <taxon>Ixodidae</taxon>
        <taxon>Haemaphysalinae</taxon>
        <taxon>Haemaphysalis</taxon>
    </lineage>
</organism>
<sequence>MRAHGQTPGKRYKTCYEEEATSKGHSTEHAVQCILTPSDWELYYAGEPADQPHSFTCPMCSTMGFTLAGLREHVSSEHTETATHVVCPVCAATPGGEPNRMTGDLALHLSTDHARSRHLQDEEPFSRRSLRVSQFRFGAVGNPVPGRQPQRPSSLRVTIPPSSPPDSGPFSTISDLQSQASAEARRTSTLPRVTWAVPEVQEIRMRLEATRQELQAAYQEHIRPRPPGRPSGRDFEPVDAPPKATFVEPPLPDDPRFLLNGIIEASVWESRKQALEVERADRSLFVQELLLSALALQTPVGPDGPWGESKFHGETTHPDASATIALEPNVATSSKKPATTGAESAVNTSPEQVYAKSQKPAVTTCLEPNVTTSSQSAAIESQDSHPLTSLEPGAGDLAQTTTTSTEPTTPTTLAPSTSASSGLADHKPEVDSDKLPNFK</sequence>
<dbReference type="Proteomes" id="UP000821853">
    <property type="component" value="Chromosome 2"/>
</dbReference>
<feature type="compositionally biased region" description="Basic and acidic residues" evidence="4">
    <location>
        <begin position="424"/>
        <end position="439"/>
    </location>
</feature>